<dbReference type="Proteomes" id="UP000199608">
    <property type="component" value="Unassembled WGS sequence"/>
</dbReference>
<proteinExistence type="predicted"/>
<organism evidence="2 3">
    <name type="scientific">Desulfobacula phenolica</name>
    <dbReference type="NCBI Taxonomy" id="90732"/>
    <lineage>
        <taxon>Bacteria</taxon>
        <taxon>Pseudomonadati</taxon>
        <taxon>Thermodesulfobacteriota</taxon>
        <taxon>Desulfobacteria</taxon>
        <taxon>Desulfobacterales</taxon>
        <taxon>Desulfobacteraceae</taxon>
        <taxon>Desulfobacula</taxon>
    </lineage>
</organism>
<dbReference type="RefSeq" id="WP_092238572.1">
    <property type="nucleotide sequence ID" value="NZ_FNLL01000025.1"/>
</dbReference>
<keyword evidence="3" id="KW-1185">Reference proteome</keyword>
<sequence>MTKKKNLPPKYQVWIDARKKFRLSHAHIQMARELGMNPKKFGSLANHNQEPWKQPLPDFIESLYLKRLNKQKPENARSVEQIVKDKKKKQLERKEKKLLAKGKSQQPV</sequence>
<dbReference type="AlphaFoldDB" id="A0A1H2KAI6"/>
<evidence type="ECO:0000313" key="2">
    <source>
        <dbReference type="EMBL" id="SDU65325.1"/>
    </source>
</evidence>
<protein>
    <submittedName>
        <fullName evidence="2">Uncharacterized protein</fullName>
    </submittedName>
</protein>
<reference evidence="3" key="1">
    <citation type="submission" date="2016-10" db="EMBL/GenBank/DDBJ databases">
        <authorList>
            <person name="Varghese N."/>
            <person name="Submissions S."/>
        </authorList>
    </citation>
    <scope>NUCLEOTIDE SEQUENCE [LARGE SCALE GENOMIC DNA]</scope>
    <source>
        <strain evidence="3">DSM 3384</strain>
    </source>
</reference>
<accession>A0A1H2KAI6</accession>
<name>A0A1H2KAI6_9BACT</name>
<evidence type="ECO:0000313" key="3">
    <source>
        <dbReference type="Proteomes" id="UP000199608"/>
    </source>
</evidence>
<gene>
    <name evidence="2" type="ORF">SAMN04487931_12510</name>
</gene>
<dbReference type="EMBL" id="FNLL01000025">
    <property type="protein sequence ID" value="SDU65325.1"/>
    <property type="molecule type" value="Genomic_DNA"/>
</dbReference>
<evidence type="ECO:0000256" key="1">
    <source>
        <dbReference type="SAM" id="MobiDB-lite"/>
    </source>
</evidence>
<feature type="region of interest" description="Disordered" evidence="1">
    <location>
        <begin position="74"/>
        <end position="108"/>
    </location>
</feature>